<dbReference type="STRING" id="420998.JDO7802_02770"/>
<dbReference type="EMBL" id="CXSU01000012">
    <property type="protein sequence ID" value="CTQ50743.1"/>
    <property type="molecule type" value="Genomic_DNA"/>
</dbReference>
<evidence type="ECO:0000256" key="3">
    <source>
        <dbReference type="SAM" id="MobiDB-lite"/>
    </source>
</evidence>
<evidence type="ECO:0000256" key="2">
    <source>
        <dbReference type="ARBA" id="ARBA00009387"/>
    </source>
</evidence>
<comment type="similarity">
    <text evidence="2">Belongs to the virb1 family.</text>
</comment>
<organism evidence="6 7">
    <name type="scientific">Jannaschia donghaensis</name>
    <dbReference type="NCBI Taxonomy" id="420998"/>
    <lineage>
        <taxon>Bacteria</taxon>
        <taxon>Pseudomonadati</taxon>
        <taxon>Pseudomonadota</taxon>
        <taxon>Alphaproteobacteria</taxon>
        <taxon>Rhodobacterales</taxon>
        <taxon>Roseobacteraceae</taxon>
        <taxon>Jannaschia</taxon>
    </lineage>
</organism>
<proteinExistence type="inferred from homology"/>
<feature type="signal peptide" evidence="4">
    <location>
        <begin position="1"/>
        <end position="25"/>
    </location>
</feature>
<keyword evidence="4" id="KW-0732">Signal</keyword>
<dbReference type="Pfam" id="PF01464">
    <property type="entry name" value="SLT"/>
    <property type="match status" value="1"/>
</dbReference>
<feature type="compositionally biased region" description="Polar residues" evidence="3">
    <location>
        <begin position="224"/>
        <end position="235"/>
    </location>
</feature>
<dbReference type="OrthoDB" id="9801695at2"/>
<dbReference type="EC" id="4.2.2.-" evidence="6"/>
<feature type="compositionally biased region" description="Basic and acidic residues" evidence="3">
    <location>
        <begin position="206"/>
        <end position="217"/>
    </location>
</feature>
<feature type="domain" description="Transglycosylase SLT" evidence="5">
    <location>
        <begin position="53"/>
        <end position="153"/>
    </location>
</feature>
<keyword evidence="7" id="KW-1185">Reference proteome</keyword>
<evidence type="ECO:0000256" key="1">
    <source>
        <dbReference type="ARBA" id="ARBA00007734"/>
    </source>
</evidence>
<evidence type="ECO:0000256" key="4">
    <source>
        <dbReference type="SAM" id="SignalP"/>
    </source>
</evidence>
<dbReference type="Proteomes" id="UP000049222">
    <property type="component" value="Unassembled WGS sequence"/>
</dbReference>
<evidence type="ECO:0000313" key="7">
    <source>
        <dbReference type="Proteomes" id="UP000049222"/>
    </source>
</evidence>
<evidence type="ECO:0000259" key="5">
    <source>
        <dbReference type="Pfam" id="PF01464"/>
    </source>
</evidence>
<accession>A0A0M6YMJ8</accession>
<dbReference type="InterPro" id="IPR008258">
    <property type="entry name" value="Transglycosylase_SLT_dom_1"/>
</dbReference>
<keyword evidence="6" id="KW-0456">Lyase</keyword>
<dbReference type="InterPro" id="IPR023346">
    <property type="entry name" value="Lysozyme-like_dom_sf"/>
</dbReference>
<evidence type="ECO:0000313" key="6">
    <source>
        <dbReference type="EMBL" id="CTQ50743.1"/>
    </source>
</evidence>
<dbReference type="Gene3D" id="1.10.530.10">
    <property type="match status" value="1"/>
</dbReference>
<dbReference type="AlphaFoldDB" id="A0A0M6YMJ8"/>
<comment type="similarity">
    <text evidence="1">Belongs to the transglycosylase Slt family.</text>
</comment>
<name>A0A0M6YMJ8_9RHOB</name>
<dbReference type="PANTHER" id="PTHR37423">
    <property type="entry name" value="SOLUBLE LYTIC MUREIN TRANSGLYCOSYLASE-RELATED"/>
    <property type="match status" value="1"/>
</dbReference>
<dbReference type="RefSeq" id="WP_055086463.1">
    <property type="nucleotide sequence ID" value="NZ_CXSU01000012.1"/>
</dbReference>
<dbReference type="CDD" id="cd00254">
    <property type="entry name" value="LT-like"/>
    <property type="match status" value="1"/>
</dbReference>
<feature type="chain" id="PRO_5005808107" evidence="4">
    <location>
        <begin position="26"/>
        <end position="249"/>
    </location>
</feature>
<protein>
    <submittedName>
        <fullName evidence="6">Soluble lytic murein transglycosylase</fullName>
        <ecNumber evidence="6">4.2.2.-</ecNumber>
    </submittedName>
</protein>
<feature type="region of interest" description="Disordered" evidence="3">
    <location>
        <begin position="203"/>
        <end position="249"/>
    </location>
</feature>
<dbReference type="PANTHER" id="PTHR37423:SF2">
    <property type="entry name" value="MEMBRANE-BOUND LYTIC MUREIN TRANSGLYCOSYLASE C"/>
    <property type="match status" value="1"/>
</dbReference>
<sequence>MGFLFPSGRRFIAASAILIAISGCADPPAADAQDTVSRSTETTAPMSDVDAHIAEAAQRFRIPERWIRAVMQAESAGNARAVSSAGAMGLMQIMPRTWAELRAAHGFGTDPFDRRENILAGAAYLRQMYDQFGAPGFLAAYNAGPGRYAEHLRTGRVLPRETRRYVAALSQELGFSDSAPLQPVRTVSANRWQAAPLFAPLTASRETQRRAASDRTPVDVQISDDPTQPGSQDHQPNPLFVSRTGDSDR</sequence>
<gene>
    <name evidence="6" type="primary">slt_3</name>
    <name evidence="6" type="ORF">JDO7802_02770</name>
</gene>
<dbReference type="SUPFAM" id="SSF53955">
    <property type="entry name" value="Lysozyme-like"/>
    <property type="match status" value="1"/>
</dbReference>
<reference evidence="6 7" key="1">
    <citation type="submission" date="2015-07" db="EMBL/GenBank/DDBJ databases">
        <authorList>
            <person name="Noorani M."/>
        </authorList>
    </citation>
    <scope>NUCLEOTIDE SEQUENCE [LARGE SCALE GENOMIC DNA]</scope>
    <source>
        <strain evidence="6 7">CECT 7802</strain>
    </source>
</reference>
<dbReference type="GO" id="GO:0016829">
    <property type="term" value="F:lyase activity"/>
    <property type="evidence" value="ECO:0007669"/>
    <property type="project" value="UniProtKB-KW"/>
</dbReference>